<protein>
    <submittedName>
        <fullName evidence="2">Uncharacterized protein</fullName>
    </submittedName>
</protein>
<feature type="transmembrane region" description="Helical" evidence="1">
    <location>
        <begin position="12"/>
        <end position="33"/>
    </location>
</feature>
<gene>
    <name evidence="2" type="ORF">FG384_07515</name>
</gene>
<dbReference type="RefSeq" id="WP_142641979.1">
    <property type="nucleotide sequence ID" value="NZ_VDGI01000006.1"/>
</dbReference>
<feature type="transmembrane region" description="Helical" evidence="1">
    <location>
        <begin position="80"/>
        <end position="102"/>
    </location>
</feature>
<dbReference type="OrthoDB" id="2890462at2"/>
<reference evidence="2 3" key="1">
    <citation type="submission" date="2019-06" db="EMBL/GenBank/DDBJ databases">
        <title>Psychrobacillus vulpis sp. nov., a new species isolated from feces of a red fox that inhabits in The Tablas de Daimiel Natural Park, Albacete, Spain.</title>
        <authorList>
            <person name="Rodriguez M."/>
            <person name="Reina J.C."/>
            <person name="Bejar V."/>
            <person name="Llamas I."/>
        </authorList>
    </citation>
    <scope>NUCLEOTIDE SEQUENCE [LARGE SCALE GENOMIC DNA]</scope>
    <source>
        <strain evidence="2 3">Z8</strain>
    </source>
</reference>
<keyword evidence="1" id="KW-0472">Membrane</keyword>
<keyword evidence="1" id="KW-0812">Transmembrane</keyword>
<keyword evidence="1" id="KW-1133">Transmembrane helix</keyword>
<accession>A0A544TS51</accession>
<proteinExistence type="predicted"/>
<evidence type="ECO:0000256" key="1">
    <source>
        <dbReference type="SAM" id="Phobius"/>
    </source>
</evidence>
<feature type="transmembrane region" description="Helical" evidence="1">
    <location>
        <begin position="53"/>
        <end position="73"/>
    </location>
</feature>
<keyword evidence="3" id="KW-1185">Reference proteome</keyword>
<dbReference type="EMBL" id="VDGI01000006">
    <property type="protein sequence ID" value="TQR20283.1"/>
    <property type="molecule type" value="Genomic_DNA"/>
</dbReference>
<comment type="caution">
    <text evidence="2">The sequence shown here is derived from an EMBL/GenBank/DDBJ whole genome shotgun (WGS) entry which is preliminary data.</text>
</comment>
<dbReference type="Proteomes" id="UP000316626">
    <property type="component" value="Unassembled WGS sequence"/>
</dbReference>
<name>A0A544TS51_9BACI</name>
<dbReference type="AlphaFoldDB" id="A0A544TS51"/>
<organism evidence="2 3">
    <name type="scientific">Psychrobacillus vulpis</name>
    <dbReference type="NCBI Taxonomy" id="2325572"/>
    <lineage>
        <taxon>Bacteria</taxon>
        <taxon>Bacillati</taxon>
        <taxon>Bacillota</taxon>
        <taxon>Bacilli</taxon>
        <taxon>Bacillales</taxon>
        <taxon>Bacillaceae</taxon>
        <taxon>Psychrobacillus</taxon>
    </lineage>
</organism>
<evidence type="ECO:0000313" key="2">
    <source>
        <dbReference type="EMBL" id="TQR20283.1"/>
    </source>
</evidence>
<evidence type="ECO:0000313" key="3">
    <source>
        <dbReference type="Proteomes" id="UP000316626"/>
    </source>
</evidence>
<sequence length="188" mass="21772">MERRYEARHIFMAIGACIALFSPILLLIVPLLVVNTLYYKRGIWITYAPGENYMVFGISVFFLVLACAMLWYFDVQKWAIGISLGCVIVSCIVFYIASLSYVTLSDEEISYRTLLSNEKRTYAWEELEQLVYYVKLPEDDEMSHYEFYFKDGEMLTIRQNSLVTEIQGSLNSKVRGMGIPLKYVEPVS</sequence>